<dbReference type="Gene3D" id="1.10.1040.10">
    <property type="entry name" value="N-(1-d-carboxylethyl)-l-norvaline Dehydrogenase, domain 2"/>
    <property type="match status" value="1"/>
</dbReference>
<dbReference type="NCBIfam" id="NF005087">
    <property type="entry name" value="PRK06522.1-1"/>
    <property type="match status" value="1"/>
</dbReference>
<dbReference type="GO" id="GO:0008677">
    <property type="term" value="F:2-dehydropantoate 2-reductase activity"/>
    <property type="evidence" value="ECO:0007669"/>
    <property type="project" value="UniProtKB-EC"/>
</dbReference>
<dbReference type="SUPFAM" id="SSF51735">
    <property type="entry name" value="NAD(P)-binding Rossmann-fold domains"/>
    <property type="match status" value="1"/>
</dbReference>
<comment type="function">
    <text evidence="10">Catalyzes the NADPH-dependent reduction of ketopantoate into pantoic acid.</text>
</comment>
<evidence type="ECO:0000256" key="8">
    <source>
        <dbReference type="ARBA" id="ARBA00032024"/>
    </source>
</evidence>
<evidence type="ECO:0000256" key="7">
    <source>
        <dbReference type="ARBA" id="ARBA00023002"/>
    </source>
</evidence>
<dbReference type="OrthoDB" id="6530772at2"/>
<evidence type="ECO:0000256" key="9">
    <source>
        <dbReference type="ARBA" id="ARBA00048793"/>
    </source>
</evidence>
<dbReference type="UniPathway" id="UPA00028">
    <property type="reaction ID" value="UER00004"/>
</dbReference>
<protein>
    <recommendedName>
        <fullName evidence="4 10">2-dehydropantoate 2-reductase</fullName>
        <ecNumber evidence="3 10">1.1.1.169</ecNumber>
    </recommendedName>
    <alternativeName>
        <fullName evidence="8 10">Ketopantoate reductase</fullName>
    </alternativeName>
</protein>
<dbReference type="InterPro" id="IPR013752">
    <property type="entry name" value="KPA_reductase"/>
</dbReference>
<evidence type="ECO:0000256" key="10">
    <source>
        <dbReference type="RuleBase" id="RU362068"/>
    </source>
</evidence>
<proteinExistence type="inferred from homology"/>
<dbReference type="Pfam" id="PF02558">
    <property type="entry name" value="ApbA"/>
    <property type="match status" value="1"/>
</dbReference>
<accession>A0A2U3BEJ6</accession>
<reference evidence="13 14" key="1">
    <citation type="submission" date="2018-05" db="EMBL/GenBank/DDBJ databases">
        <title>Vibrio limimaris sp. nov., isolated from marine sediment.</title>
        <authorList>
            <person name="Li C.-M."/>
        </authorList>
    </citation>
    <scope>NUCLEOTIDE SEQUENCE [LARGE SCALE GENOMIC DNA]</scope>
    <source>
        <strain evidence="13 14">E4404</strain>
    </source>
</reference>
<dbReference type="FunFam" id="1.10.1040.10:FF:000017">
    <property type="entry name" value="2-dehydropantoate 2-reductase"/>
    <property type="match status" value="1"/>
</dbReference>
<dbReference type="Pfam" id="PF08546">
    <property type="entry name" value="ApbA_C"/>
    <property type="match status" value="1"/>
</dbReference>
<dbReference type="InterPro" id="IPR013332">
    <property type="entry name" value="KPR_N"/>
</dbReference>
<comment type="pathway">
    <text evidence="1 10">Cofactor biosynthesis; (R)-pantothenate biosynthesis; (R)-pantoate from 3-methyl-2-oxobutanoate: step 2/2.</text>
</comment>
<keyword evidence="14" id="KW-1185">Reference proteome</keyword>
<evidence type="ECO:0000256" key="4">
    <source>
        <dbReference type="ARBA" id="ARBA00019465"/>
    </source>
</evidence>
<comment type="similarity">
    <text evidence="2 10">Belongs to the ketopantoate reductase family.</text>
</comment>
<dbReference type="PANTHER" id="PTHR43765">
    <property type="entry name" value="2-DEHYDROPANTOATE 2-REDUCTASE-RELATED"/>
    <property type="match status" value="1"/>
</dbReference>
<dbReference type="SUPFAM" id="SSF48179">
    <property type="entry name" value="6-phosphogluconate dehydrogenase C-terminal domain-like"/>
    <property type="match status" value="1"/>
</dbReference>
<dbReference type="Proteomes" id="UP000245362">
    <property type="component" value="Unassembled WGS sequence"/>
</dbReference>
<dbReference type="InterPro" id="IPR036291">
    <property type="entry name" value="NAD(P)-bd_dom_sf"/>
</dbReference>
<name>A0A2U3BEJ6_9VIBR</name>
<evidence type="ECO:0000259" key="11">
    <source>
        <dbReference type="Pfam" id="PF02558"/>
    </source>
</evidence>
<dbReference type="AlphaFoldDB" id="A0A2U3BEJ6"/>
<gene>
    <name evidence="13" type="ORF">DI392_02730</name>
</gene>
<evidence type="ECO:0000256" key="6">
    <source>
        <dbReference type="ARBA" id="ARBA00022857"/>
    </source>
</evidence>
<dbReference type="InterPro" id="IPR008927">
    <property type="entry name" value="6-PGluconate_DH-like_C_sf"/>
</dbReference>
<organism evidence="13 14">
    <name type="scientific">Vibrio albus</name>
    <dbReference type="NCBI Taxonomy" id="2200953"/>
    <lineage>
        <taxon>Bacteria</taxon>
        <taxon>Pseudomonadati</taxon>
        <taxon>Pseudomonadota</taxon>
        <taxon>Gammaproteobacteria</taxon>
        <taxon>Vibrionales</taxon>
        <taxon>Vibrionaceae</taxon>
        <taxon>Vibrio</taxon>
    </lineage>
</organism>
<dbReference type="InterPro" id="IPR050838">
    <property type="entry name" value="Ketopantoate_reductase"/>
</dbReference>
<evidence type="ECO:0000256" key="3">
    <source>
        <dbReference type="ARBA" id="ARBA00013014"/>
    </source>
</evidence>
<evidence type="ECO:0000259" key="12">
    <source>
        <dbReference type="Pfam" id="PF08546"/>
    </source>
</evidence>
<keyword evidence="7 10" id="KW-0560">Oxidoreductase</keyword>
<dbReference type="EC" id="1.1.1.169" evidence="3 10"/>
<feature type="domain" description="Ketopantoate reductase C-terminal" evidence="12">
    <location>
        <begin position="168"/>
        <end position="291"/>
    </location>
</feature>
<dbReference type="InterPro" id="IPR003710">
    <property type="entry name" value="ApbA"/>
</dbReference>
<evidence type="ECO:0000313" key="13">
    <source>
        <dbReference type="EMBL" id="PWI35199.1"/>
    </source>
</evidence>
<dbReference type="Gene3D" id="3.40.50.720">
    <property type="entry name" value="NAD(P)-binding Rossmann-like Domain"/>
    <property type="match status" value="1"/>
</dbReference>
<evidence type="ECO:0000256" key="5">
    <source>
        <dbReference type="ARBA" id="ARBA00022655"/>
    </source>
</evidence>
<dbReference type="NCBIfam" id="TIGR00745">
    <property type="entry name" value="apbA_panE"/>
    <property type="match status" value="1"/>
</dbReference>
<evidence type="ECO:0000313" key="14">
    <source>
        <dbReference type="Proteomes" id="UP000245362"/>
    </source>
</evidence>
<dbReference type="PANTHER" id="PTHR43765:SF2">
    <property type="entry name" value="2-DEHYDROPANTOATE 2-REDUCTASE"/>
    <property type="match status" value="1"/>
</dbReference>
<dbReference type="RefSeq" id="WP_109318351.1">
    <property type="nucleotide sequence ID" value="NZ_QFWT01000001.1"/>
</dbReference>
<dbReference type="EMBL" id="QFWT01000001">
    <property type="protein sequence ID" value="PWI35199.1"/>
    <property type="molecule type" value="Genomic_DNA"/>
</dbReference>
<sequence>MNITILGAGAIGSLWACHLKEAGHNVSLWLRTPKISSHTLQLDDQTPLTFTTNDDTRLEQSDVLLITVKAWQVKEALLPLLDKLHTDTILVFMHNGMGAVEEVENELRHYPVVLATTTQAAMKPSLDKVNHTGAGQTQLGPFNAKGTQCQFLAEVFNHTLPDVFWTSDIQTALWQKLAINCAINPLTALEQCRNGNLAEARYSEPLRHIIQEVSEVMAQEGIPVSFSELNSKVYKVITATKDNYSSMQQDLCYQRPTEIDFITGYLCRKAQEHKINVPANQALYDEIKRIEHSWRTQ</sequence>
<dbReference type="GO" id="GO:0050661">
    <property type="term" value="F:NADP binding"/>
    <property type="evidence" value="ECO:0007669"/>
    <property type="project" value="TreeGrafter"/>
</dbReference>
<dbReference type="InterPro" id="IPR013328">
    <property type="entry name" value="6PGD_dom2"/>
</dbReference>
<evidence type="ECO:0000256" key="1">
    <source>
        <dbReference type="ARBA" id="ARBA00004994"/>
    </source>
</evidence>
<dbReference type="GO" id="GO:0015940">
    <property type="term" value="P:pantothenate biosynthetic process"/>
    <property type="evidence" value="ECO:0007669"/>
    <property type="project" value="UniProtKB-UniPathway"/>
</dbReference>
<keyword evidence="6 10" id="KW-0521">NADP</keyword>
<comment type="caution">
    <text evidence="13">The sequence shown here is derived from an EMBL/GenBank/DDBJ whole genome shotgun (WGS) entry which is preliminary data.</text>
</comment>
<feature type="domain" description="Ketopantoate reductase N-terminal" evidence="11">
    <location>
        <begin position="3"/>
        <end position="143"/>
    </location>
</feature>
<dbReference type="GO" id="GO:0005737">
    <property type="term" value="C:cytoplasm"/>
    <property type="evidence" value="ECO:0007669"/>
    <property type="project" value="TreeGrafter"/>
</dbReference>
<keyword evidence="5 10" id="KW-0566">Pantothenate biosynthesis</keyword>
<comment type="catalytic activity">
    <reaction evidence="9 10">
        <text>(R)-pantoate + NADP(+) = 2-dehydropantoate + NADPH + H(+)</text>
        <dbReference type="Rhea" id="RHEA:16233"/>
        <dbReference type="ChEBI" id="CHEBI:11561"/>
        <dbReference type="ChEBI" id="CHEBI:15378"/>
        <dbReference type="ChEBI" id="CHEBI:15980"/>
        <dbReference type="ChEBI" id="CHEBI:57783"/>
        <dbReference type="ChEBI" id="CHEBI:58349"/>
        <dbReference type="EC" id="1.1.1.169"/>
    </reaction>
</comment>
<evidence type="ECO:0000256" key="2">
    <source>
        <dbReference type="ARBA" id="ARBA00007870"/>
    </source>
</evidence>